<accession>A0ACC2V2K6</accession>
<reference evidence="1" key="1">
    <citation type="submission" date="2023-04" db="EMBL/GenBank/DDBJ databases">
        <title>Draft Genome sequencing of Naganishia species isolated from polar environments using Oxford Nanopore Technology.</title>
        <authorList>
            <person name="Leo P."/>
            <person name="Venkateswaran K."/>
        </authorList>
    </citation>
    <scope>NUCLEOTIDE SEQUENCE</scope>
    <source>
        <strain evidence="1">MNA-CCFEE 5423</strain>
    </source>
</reference>
<organism evidence="1 2">
    <name type="scientific">Naganishia friedmannii</name>
    <dbReference type="NCBI Taxonomy" id="89922"/>
    <lineage>
        <taxon>Eukaryota</taxon>
        <taxon>Fungi</taxon>
        <taxon>Dikarya</taxon>
        <taxon>Basidiomycota</taxon>
        <taxon>Agaricomycotina</taxon>
        <taxon>Tremellomycetes</taxon>
        <taxon>Filobasidiales</taxon>
        <taxon>Filobasidiaceae</taxon>
        <taxon>Naganishia</taxon>
    </lineage>
</organism>
<name>A0ACC2V2K6_9TREE</name>
<dbReference type="Proteomes" id="UP001227268">
    <property type="component" value="Unassembled WGS sequence"/>
</dbReference>
<evidence type="ECO:0000313" key="1">
    <source>
        <dbReference type="EMBL" id="KAJ9092891.1"/>
    </source>
</evidence>
<keyword evidence="2" id="KW-1185">Reference proteome</keyword>
<comment type="caution">
    <text evidence="1">The sequence shown here is derived from an EMBL/GenBank/DDBJ whole genome shotgun (WGS) entry which is preliminary data.</text>
</comment>
<evidence type="ECO:0000313" key="2">
    <source>
        <dbReference type="Proteomes" id="UP001227268"/>
    </source>
</evidence>
<protein>
    <submittedName>
        <fullName evidence="1">Uncharacterized protein</fullName>
    </submittedName>
</protein>
<dbReference type="EMBL" id="JASBWT010000034">
    <property type="protein sequence ID" value="KAJ9092891.1"/>
    <property type="molecule type" value="Genomic_DNA"/>
</dbReference>
<gene>
    <name evidence="1" type="ORF">QFC21_006603</name>
</gene>
<sequence>MLHHLLPRNENHSVSAEIHLQHELILVQPACHSSDVTTSDLPGDTLLNGVVIITSHPGIALWTIRIAFVVQYHYRLPGTSQWQEGIIYEHAKTFSHGGGLMGPSYNKPQDLIRRQLDIAILIPRDSPTYEFLANAKVIPQIKVDVEFGHSTWSSSALAALPPSPPVYSEQEEQGKTIAGRHFQTETWSGATVHPPSLSRHTKAVSTNTSPFTGCPFPHLKQTWIKEFAIASNPTTNGCLQALRFTREGVAAGIGAWKLYLWSDSFSVGSYLVPRFECRNASPLCNIYSIQLAISQQYSLKPIDAFFANKEPELEHQYPYEPHLIHSEGHRPPTDHPSNSDPAMWRGSVNRSAWDPTAPDLLSGDAYTWEAGKVRLPDDATIRPSTRIGTRTPVHISHKITLKVMFSVIGQTSAEQLLPGHEKSGNLRMLLIDLYEPVPSCTCVREWISLPGYEESLDTTSDPKVPFCACCYRLEDFSVATFTQAFPPEEALSCRETLQAEGELSTIHKSRASYGTRV</sequence>
<proteinExistence type="predicted"/>